<evidence type="ECO:0000313" key="8">
    <source>
        <dbReference type="Proteomes" id="UP000578449"/>
    </source>
</evidence>
<dbReference type="AlphaFoldDB" id="A0A840P0S4"/>
<comment type="similarity">
    <text evidence="2">Belongs to the ACC deaminase/D-cysteine desulfhydrase family.</text>
</comment>
<dbReference type="Pfam" id="PF00291">
    <property type="entry name" value="PALP"/>
    <property type="match status" value="1"/>
</dbReference>
<dbReference type="SUPFAM" id="SSF53686">
    <property type="entry name" value="Tryptophan synthase beta subunit-like PLP-dependent enzymes"/>
    <property type="match status" value="1"/>
</dbReference>
<dbReference type="RefSeq" id="WP_185049959.1">
    <property type="nucleotide sequence ID" value="NZ_BAABIX010000005.1"/>
</dbReference>
<dbReference type="InterPro" id="IPR027278">
    <property type="entry name" value="ACCD_DCysDesulf"/>
</dbReference>
<feature type="domain" description="Tryptophan synthase beta chain-like PALP" evidence="6">
    <location>
        <begin position="13"/>
        <end position="279"/>
    </location>
</feature>
<dbReference type="GO" id="GO:0008660">
    <property type="term" value="F:1-aminocyclopropane-1-carboxylate deaminase activity"/>
    <property type="evidence" value="ECO:0007669"/>
    <property type="project" value="UniProtKB-EC"/>
</dbReference>
<dbReference type="InterPro" id="IPR001926">
    <property type="entry name" value="TrpB-like_PALP"/>
</dbReference>
<sequence>MDHLTLRPVRDERLGRVRLLLKRDDLIDPEITGNKWRKLRYNLPEVRTGTILTFGGAYSGHIRAVAAAGRRHGLATIGVIRGEEHLPLNPTLAYARACGMRLAYLDRAAYRLKHTPEVIDRLRAEHGPFDLLPEGGSNAAAVRGCAELPGEITEPYDVICCPVGTGGTLAGIAAGLPPGRRALGFAVLKGGGFLAGEVARLQREAYGEVRGTWDIALDHHFGGYAKVPPELDAFARDFEDRHGLAVERIYVAKMLYGVYAMAASGALAPGTTVVAVITGPAQFSSPVVACASPTGLDSGEARCRR</sequence>
<dbReference type="PANTHER" id="PTHR43780">
    <property type="entry name" value="1-AMINOCYCLOPROPANE-1-CARBOXYLATE DEAMINASE-RELATED"/>
    <property type="match status" value="1"/>
</dbReference>
<evidence type="ECO:0000256" key="1">
    <source>
        <dbReference type="ARBA" id="ARBA00001933"/>
    </source>
</evidence>
<dbReference type="PIRSF" id="PIRSF006278">
    <property type="entry name" value="ACCD_DCysDesulf"/>
    <property type="match status" value="1"/>
</dbReference>
<evidence type="ECO:0000256" key="4">
    <source>
        <dbReference type="PIRSR" id="PIRSR006278-1"/>
    </source>
</evidence>
<comment type="cofactor">
    <cofactor evidence="1">
        <name>pyridoxal 5'-phosphate</name>
        <dbReference type="ChEBI" id="CHEBI:597326"/>
    </cofactor>
</comment>
<evidence type="ECO:0000313" key="7">
    <source>
        <dbReference type="EMBL" id="MBB5132982.1"/>
    </source>
</evidence>
<evidence type="ECO:0000256" key="3">
    <source>
        <dbReference type="ARBA" id="ARBA00022898"/>
    </source>
</evidence>
<dbReference type="EMBL" id="JACHGN010000005">
    <property type="protein sequence ID" value="MBB5132982.1"/>
    <property type="molecule type" value="Genomic_DNA"/>
</dbReference>
<dbReference type="Proteomes" id="UP000578449">
    <property type="component" value="Unassembled WGS sequence"/>
</dbReference>
<dbReference type="GO" id="GO:0019148">
    <property type="term" value="F:D-cysteine desulfhydrase activity"/>
    <property type="evidence" value="ECO:0007669"/>
    <property type="project" value="TreeGrafter"/>
</dbReference>
<evidence type="ECO:0000256" key="2">
    <source>
        <dbReference type="ARBA" id="ARBA00008639"/>
    </source>
</evidence>
<proteinExistence type="inferred from homology"/>
<gene>
    <name evidence="7" type="ORF">HNP84_002703</name>
</gene>
<feature type="active site" description="Nucleophile" evidence="4">
    <location>
        <position position="59"/>
    </location>
</feature>
<reference evidence="7 8" key="1">
    <citation type="submission" date="2020-08" db="EMBL/GenBank/DDBJ databases">
        <title>Genomic Encyclopedia of Type Strains, Phase IV (KMG-IV): sequencing the most valuable type-strain genomes for metagenomic binning, comparative biology and taxonomic classification.</title>
        <authorList>
            <person name="Goeker M."/>
        </authorList>
    </citation>
    <scope>NUCLEOTIDE SEQUENCE [LARGE SCALE GENOMIC DNA]</scope>
    <source>
        <strain evidence="7 8">DSM 45615</strain>
    </source>
</reference>
<dbReference type="EC" id="3.5.99.7" evidence="7"/>
<dbReference type="PANTHER" id="PTHR43780:SF2">
    <property type="entry name" value="1-AMINOCYCLOPROPANE-1-CARBOXYLATE DEAMINASE-RELATED"/>
    <property type="match status" value="1"/>
</dbReference>
<accession>A0A840P0S4</accession>
<keyword evidence="7" id="KW-0378">Hydrolase</keyword>
<evidence type="ECO:0000259" key="6">
    <source>
        <dbReference type="Pfam" id="PF00291"/>
    </source>
</evidence>
<protein>
    <submittedName>
        <fullName evidence="7">1-aminocyclopropane-1-carboxylate deaminase</fullName>
        <ecNumber evidence="7">3.5.99.7</ecNumber>
    </submittedName>
</protein>
<organism evidence="7 8">
    <name type="scientific">Thermocatellispora tengchongensis</name>
    <dbReference type="NCBI Taxonomy" id="1073253"/>
    <lineage>
        <taxon>Bacteria</taxon>
        <taxon>Bacillati</taxon>
        <taxon>Actinomycetota</taxon>
        <taxon>Actinomycetes</taxon>
        <taxon>Streptosporangiales</taxon>
        <taxon>Streptosporangiaceae</taxon>
        <taxon>Thermocatellispora</taxon>
    </lineage>
</organism>
<dbReference type="InterPro" id="IPR036052">
    <property type="entry name" value="TrpB-like_PALP_sf"/>
</dbReference>
<evidence type="ECO:0000256" key="5">
    <source>
        <dbReference type="PIRSR" id="PIRSR006278-2"/>
    </source>
</evidence>
<feature type="modified residue" description="N6-(pyridoxal phosphate)lysine" evidence="5">
    <location>
        <position position="35"/>
    </location>
</feature>
<name>A0A840P0S4_9ACTN</name>
<comment type="caution">
    <text evidence="7">The sequence shown here is derived from an EMBL/GenBank/DDBJ whole genome shotgun (WGS) entry which is preliminary data.</text>
</comment>
<dbReference type="Gene3D" id="3.40.50.1100">
    <property type="match status" value="2"/>
</dbReference>
<keyword evidence="3 5" id="KW-0663">Pyridoxal phosphate</keyword>
<keyword evidence="8" id="KW-1185">Reference proteome</keyword>
<dbReference type="GO" id="GO:1901605">
    <property type="term" value="P:alpha-amino acid metabolic process"/>
    <property type="evidence" value="ECO:0007669"/>
    <property type="project" value="UniProtKB-ARBA"/>
</dbReference>